<dbReference type="AlphaFoldDB" id="A0A1X2G892"/>
<name>A0A1X2G892_9FUNG</name>
<dbReference type="Proteomes" id="UP000242146">
    <property type="component" value="Unassembled WGS sequence"/>
</dbReference>
<gene>
    <name evidence="3" type="ORF">DM01DRAFT_1339150</name>
</gene>
<reference evidence="3 4" key="1">
    <citation type="submission" date="2016-07" db="EMBL/GenBank/DDBJ databases">
        <title>Pervasive Adenine N6-methylation of Active Genes in Fungi.</title>
        <authorList>
            <consortium name="DOE Joint Genome Institute"/>
            <person name="Mondo S.J."/>
            <person name="Dannebaum R.O."/>
            <person name="Kuo R.C."/>
            <person name="Labutti K."/>
            <person name="Haridas S."/>
            <person name="Kuo A."/>
            <person name="Salamov A."/>
            <person name="Ahrendt S.R."/>
            <person name="Lipzen A."/>
            <person name="Sullivan W."/>
            <person name="Andreopoulos W.B."/>
            <person name="Clum A."/>
            <person name="Lindquist E."/>
            <person name="Daum C."/>
            <person name="Ramamoorthy G.K."/>
            <person name="Gryganskyi A."/>
            <person name="Culley D."/>
            <person name="Magnuson J.K."/>
            <person name="James T.Y."/>
            <person name="O'Malley M.A."/>
            <person name="Stajich J.E."/>
            <person name="Spatafora J.W."/>
            <person name="Visel A."/>
            <person name="Grigoriev I.V."/>
        </authorList>
    </citation>
    <scope>NUCLEOTIDE SEQUENCE [LARGE SCALE GENOMIC DNA]</scope>
    <source>
        <strain evidence="3 4">NRRL 3301</strain>
    </source>
</reference>
<sequence length="442" mass="49272">MTVQNCCPFCEIKEGQDPKTFSTGQKVRDHILKVHKHILLSYRSRGKKATMNTSRTWYSCPSCDKHFENRHLLQEHAVCHICRSPSPASLSTESSDSAPIDDCANCSGDDLAAFAAYRNDSSSHVKDILAVDSKISDLLAVSSIMLLQKRVDYNHPLSPEMQASLRRTILDPLARKFDPLAKSTLNDCVLEYVDDTRSLLKTRIKLLEMADGSTGPSRNVILALESLIPAHKDLDRAMLQESEICSSFVHPFIQSLCALDHPSKLAKCANTIPTDEAGDSTSRPDYIVDVYEEYTRVFSSCFGEVKGDGASAKSAAFDFYRLSVFGKNQMDAHGLNMILLFQVVGTDLTFYLLKHLQEDVYAMVEVVTIGLPRTRGFFKTILGDIDNILTIAHIHNSIERLETPLTPSATLPIEYARHETKTLPKKRKLPLGHLATSLSMKH</sequence>
<keyword evidence="4" id="KW-1185">Reference proteome</keyword>
<dbReference type="OrthoDB" id="2221403at2759"/>
<evidence type="ECO:0000313" key="3">
    <source>
        <dbReference type="EMBL" id="ORX47519.1"/>
    </source>
</evidence>
<keyword evidence="1" id="KW-0862">Zinc</keyword>
<dbReference type="PROSITE" id="PS00028">
    <property type="entry name" value="ZINC_FINGER_C2H2_1"/>
    <property type="match status" value="1"/>
</dbReference>
<proteinExistence type="predicted"/>
<accession>A0A1X2G892</accession>
<dbReference type="InterPro" id="IPR013087">
    <property type="entry name" value="Znf_C2H2_type"/>
</dbReference>
<protein>
    <recommendedName>
        <fullName evidence="2">C2H2-type domain-containing protein</fullName>
    </recommendedName>
</protein>
<dbReference type="GO" id="GO:0008270">
    <property type="term" value="F:zinc ion binding"/>
    <property type="evidence" value="ECO:0007669"/>
    <property type="project" value="UniProtKB-KW"/>
</dbReference>
<organism evidence="3 4">
    <name type="scientific">Hesseltinella vesiculosa</name>
    <dbReference type="NCBI Taxonomy" id="101127"/>
    <lineage>
        <taxon>Eukaryota</taxon>
        <taxon>Fungi</taxon>
        <taxon>Fungi incertae sedis</taxon>
        <taxon>Mucoromycota</taxon>
        <taxon>Mucoromycotina</taxon>
        <taxon>Mucoromycetes</taxon>
        <taxon>Mucorales</taxon>
        <taxon>Cunninghamellaceae</taxon>
        <taxon>Hesseltinella</taxon>
    </lineage>
</organism>
<dbReference type="PROSITE" id="PS50157">
    <property type="entry name" value="ZINC_FINGER_C2H2_2"/>
    <property type="match status" value="1"/>
</dbReference>
<evidence type="ECO:0000259" key="2">
    <source>
        <dbReference type="PROSITE" id="PS50157"/>
    </source>
</evidence>
<evidence type="ECO:0000313" key="4">
    <source>
        <dbReference type="Proteomes" id="UP000242146"/>
    </source>
</evidence>
<evidence type="ECO:0000256" key="1">
    <source>
        <dbReference type="PROSITE-ProRule" id="PRU00042"/>
    </source>
</evidence>
<keyword evidence="1" id="KW-0479">Metal-binding</keyword>
<dbReference type="EMBL" id="MCGT01000033">
    <property type="protein sequence ID" value="ORX47519.1"/>
    <property type="molecule type" value="Genomic_DNA"/>
</dbReference>
<keyword evidence="1" id="KW-0863">Zinc-finger</keyword>
<comment type="caution">
    <text evidence="3">The sequence shown here is derived from an EMBL/GenBank/DDBJ whole genome shotgun (WGS) entry which is preliminary data.</text>
</comment>
<dbReference type="SMART" id="SM00355">
    <property type="entry name" value="ZnF_C2H2"/>
    <property type="match status" value="2"/>
</dbReference>
<feature type="domain" description="C2H2-type" evidence="2">
    <location>
        <begin position="58"/>
        <end position="85"/>
    </location>
</feature>